<keyword evidence="4 5" id="KW-0443">Lipid metabolism</keyword>
<evidence type="ECO:0000256" key="1">
    <source>
        <dbReference type="ARBA" id="ARBA00013201"/>
    </source>
</evidence>
<feature type="compositionally biased region" description="Basic residues" evidence="7">
    <location>
        <begin position="48"/>
        <end position="57"/>
    </location>
</feature>
<dbReference type="PIRSF" id="PIRSF018169">
    <property type="entry name" value="PAF_acetylhydrolase"/>
    <property type="match status" value="1"/>
</dbReference>
<comment type="catalytic activity">
    <reaction evidence="5">
        <text>a 1-O-alkyl-2-acetyl-sn-glycero-3-phosphocholine + H2O = a 1-O-alkyl-sn-glycero-3-phosphocholine + acetate + H(+)</text>
        <dbReference type="Rhea" id="RHEA:17777"/>
        <dbReference type="ChEBI" id="CHEBI:15377"/>
        <dbReference type="ChEBI" id="CHEBI:15378"/>
        <dbReference type="ChEBI" id="CHEBI:30089"/>
        <dbReference type="ChEBI" id="CHEBI:30909"/>
        <dbReference type="ChEBI" id="CHEBI:36707"/>
        <dbReference type="EC" id="3.1.1.47"/>
    </reaction>
</comment>
<dbReference type="GO" id="GO:0016042">
    <property type="term" value="P:lipid catabolic process"/>
    <property type="evidence" value="ECO:0007669"/>
    <property type="project" value="UniProtKB-KW"/>
</dbReference>
<dbReference type="SUPFAM" id="SSF53474">
    <property type="entry name" value="alpha/beta-Hydrolases"/>
    <property type="match status" value="1"/>
</dbReference>
<gene>
    <name evidence="8" type="ORF">LSH36_117g03084</name>
</gene>
<feature type="active site" description="Charge relay system" evidence="6">
    <location>
        <position position="399"/>
    </location>
</feature>
<reference evidence="8" key="1">
    <citation type="journal article" date="2023" name="Mol. Biol. Evol.">
        <title>Third-Generation Sequencing Reveals the Adaptive Role of the Epigenome in Three Deep-Sea Polychaetes.</title>
        <authorList>
            <person name="Perez M."/>
            <person name="Aroh O."/>
            <person name="Sun Y."/>
            <person name="Lan Y."/>
            <person name="Juniper S.K."/>
            <person name="Young C.R."/>
            <person name="Angers B."/>
            <person name="Qian P.Y."/>
        </authorList>
    </citation>
    <scope>NUCLEOTIDE SEQUENCE</scope>
    <source>
        <strain evidence="8">P08H-3</strain>
    </source>
</reference>
<accession>A0AAD9N933</accession>
<dbReference type="Pfam" id="PF03403">
    <property type="entry name" value="PAF-AH_p_II"/>
    <property type="match status" value="1"/>
</dbReference>
<sequence length="480" mass="54682">MDLQYLLCGFGPEGLTSRYLQLPNLRRIRGIHRRRFRTNGSKVAPKGPKPKAKRAGRRHLPVGGGKYTVGCVDLMSDYSVKGTFIRLYYPTNSKDVYKREVQWPLWLPRKQYGHGYAYFRRKNMKVFGTIMNWLGGDVYVPVLWQAPFIDSNDVFPVIVFTHGLGGNRTTYSTLCSDIASHGYIVAVLEHRDGSASTTYCFKENSADKNLTLVEYNSESENSSDEGVISPISELPSPTLQQNTGFQEQWLLYDRQEKEDDFGIRNKQVYMRVEEIRRTVDLLEALNAGKEVRNVLGLHFDLRQLKGCMDLNRVAVVGHSFGGATTIAALALEKRFRCGVALDSWMLPLDEDLYKKVDQPLLLINTETFQWPDNVHDMYKLDVNNKRNDRVLITIRGTCHQSHSDFQFFVPSKLARLLELRHALSPKIAMEINNKATLGFLSKHLDIPDEDHHENLLLGEHPLIILGTNLDVTADDQVLPV</sequence>
<feature type="region of interest" description="Disordered" evidence="7">
    <location>
        <begin position="37"/>
        <end position="57"/>
    </location>
</feature>
<dbReference type="InterPro" id="IPR029058">
    <property type="entry name" value="AB_hydrolase_fold"/>
</dbReference>
<organism evidence="8 9">
    <name type="scientific">Paralvinella palmiformis</name>
    <dbReference type="NCBI Taxonomy" id="53620"/>
    <lineage>
        <taxon>Eukaryota</taxon>
        <taxon>Metazoa</taxon>
        <taxon>Spiralia</taxon>
        <taxon>Lophotrochozoa</taxon>
        <taxon>Annelida</taxon>
        <taxon>Polychaeta</taxon>
        <taxon>Sedentaria</taxon>
        <taxon>Canalipalpata</taxon>
        <taxon>Terebellida</taxon>
        <taxon>Terebelliformia</taxon>
        <taxon>Alvinellidae</taxon>
        <taxon>Paralvinella</taxon>
    </lineage>
</organism>
<name>A0AAD9N933_9ANNE</name>
<protein>
    <recommendedName>
        <fullName evidence="1 5">1-alkyl-2-acetylglycerophosphocholine esterase</fullName>
        <ecNumber evidence="1 5">3.1.1.47</ecNumber>
    </recommendedName>
</protein>
<evidence type="ECO:0000256" key="2">
    <source>
        <dbReference type="ARBA" id="ARBA00022801"/>
    </source>
</evidence>
<evidence type="ECO:0000313" key="9">
    <source>
        <dbReference type="Proteomes" id="UP001208570"/>
    </source>
</evidence>
<comment type="caution">
    <text evidence="8">The sequence shown here is derived from an EMBL/GenBank/DDBJ whole genome shotgun (WGS) entry which is preliminary data.</text>
</comment>
<dbReference type="EC" id="3.1.1.47" evidence="1 5"/>
<feature type="active site" description="Charge relay system" evidence="6">
    <location>
        <position position="342"/>
    </location>
</feature>
<evidence type="ECO:0000256" key="3">
    <source>
        <dbReference type="ARBA" id="ARBA00022963"/>
    </source>
</evidence>
<dbReference type="Gene3D" id="3.40.50.1820">
    <property type="entry name" value="alpha/beta hydrolase"/>
    <property type="match status" value="1"/>
</dbReference>
<evidence type="ECO:0000256" key="6">
    <source>
        <dbReference type="PIRSR" id="PIRSR018169-1"/>
    </source>
</evidence>
<evidence type="ECO:0000256" key="7">
    <source>
        <dbReference type="SAM" id="MobiDB-lite"/>
    </source>
</evidence>
<proteinExistence type="predicted"/>
<dbReference type="EMBL" id="JAODUP010000117">
    <property type="protein sequence ID" value="KAK2161395.1"/>
    <property type="molecule type" value="Genomic_DNA"/>
</dbReference>
<keyword evidence="2 5" id="KW-0378">Hydrolase</keyword>
<evidence type="ECO:0000256" key="4">
    <source>
        <dbReference type="ARBA" id="ARBA00023098"/>
    </source>
</evidence>
<dbReference type="PANTHER" id="PTHR10272">
    <property type="entry name" value="PLATELET-ACTIVATING FACTOR ACETYLHYDROLASE"/>
    <property type="match status" value="1"/>
</dbReference>
<keyword evidence="9" id="KW-1185">Reference proteome</keyword>
<evidence type="ECO:0000256" key="5">
    <source>
        <dbReference type="PIRNR" id="PIRNR018169"/>
    </source>
</evidence>
<feature type="active site" description="Nucleophile" evidence="6">
    <location>
        <position position="319"/>
    </location>
</feature>
<dbReference type="Proteomes" id="UP001208570">
    <property type="component" value="Unassembled WGS sequence"/>
</dbReference>
<dbReference type="InterPro" id="IPR016715">
    <property type="entry name" value="PAF_acetylhydro_eukaryote"/>
</dbReference>
<dbReference type="GO" id="GO:0003847">
    <property type="term" value="F:1-alkyl-2-acetylglycerophosphocholine esterase activity"/>
    <property type="evidence" value="ECO:0007669"/>
    <property type="project" value="UniProtKB-UniRule"/>
</dbReference>
<dbReference type="AlphaFoldDB" id="A0AAD9N933"/>
<keyword evidence="3 5" id="KW-0442">Lipid degradation</keyword>
<evidence type="ECO:0000313" key="8">
    <source>
        <dbReference type="EMBL" id="KAK2161395.1"/>
    </source>
</evidence>
<dbReference type="PANTHER" id="PTHR10272:SF0">
    <property type="entry name" value="PLATELET-ACTIVATING FACTOR ACETYLHYDROLASE"/>
    <property type="match status" value="1"/>
</dbReference>